<reference evidence="1 2" key="1">
    <citation type="submission" date="2019-06" db="EMBL/GenBank/DDBJ databases">
        <title>Pseudomonas bimorpha sp. nov. isolated from bovine raw milk and skim milk concentrate.</title>
        <authorList>
            <person name="Hofmann K."/>
            <person name="Huptas C."/>
            <person name="Doll E."/>
            <person name="Scherer S."/>
            <person name="Wenning M."/>
        </authorList>
    </citation>
    <scope>NUCLEOTIDE SEQUENCE [LARGE SCALE GENOMIC DNA]</scope>
    <source>
        <strain evidence="1 2">DSM 13124</strain>
    </source>
</reference>
<evidence type="ECO:0000313" key="2">
    <source>
        <dbReference type="Proteomes" id="UP000316123"/>
    </source>
</evidence>
<accession>A0A9X9BNL4</accession>
<dbReference type="EMBL" id="VFEQ01000019">
    <property type="protein sequence ID" value="TWR54019.1"/>
    <property type="molecule type" value="Genomic_DNA"/>
</dbReference>
<proteinExistence type="predicted"/>
<dbReference type="AlphaFoldDB" id="A0A9X9BNL4"/>
<organism evidence="1 2">
    <name type="scientific">Pseudomonas marginalis</name>
    <name type="common">Pseudomonas panacis</name>
    <dbReference type="NCBI Taxonomy" id="298"/>
    <lineage>
        <taxon>Bacteria</taxon>
        <taxon>Pseudomonadati</taxon>
        <taxon>Pseudomonadota</taxon>
        <taxon>Gammaproteobacteria</taxon>
        <taxon>Pseudomonadales</taxon>
        <taxon>Pseudomonadaceae</taxon>
        <taxon>Pseudomonas</taxon>
    </lineage>
</organism>
<protein>
    <submittedName>
        <fullName evidence="1">Uncharacterized protein</fullName>
    </submittedName>
</protein>
<sequence>MYWVKNVGGAVRRFDLPPIAVGQYQIHQLTLPHRGQAPSHIWISIQQVDLSLLLLCFCSGF</sequence>
<evidence type="ECO:0000313" key="1">
    <source>
        <dbReference type="EMBL" id="TWR54019.1"/>
    </source>
</evidence>
<name>A0A9X9BNL4_PSEMA</name>
<dbReference type="Proteomes" id="UP000316123">
    <property type="component" value="Unassembled WGS sequence"/>
</dbReference>
<comment type="caution">
    <text evidence="1">The sequence shown here is derived from an EMBL/GenBank/DDBJ whole genome shotgun (WGS) entry which is preliminary data.</text>
</comment>
<dbReference type="OrthoDB" id="7029997at2"/>
<gene>
    <name evidence="1" type="ORF">FIV41_23450</name>
</gene>